<keyword evidence="1" id="KW-0812">Transmembrane</keyword>
<keyword evidence="1" id="KW-1133">Transmembrane helix</keyword>
<keyword evidence="3" id="KW-1185">Reference proteome</keyword>
<name>A0A6A4NM08_LUPAL</name>
<evidence type="ECO:0000256" key="1">
    <source>
        <dbReference type="SAM" id="Phobius"/>
    </source>
</evidence>
<dbReference type="EMBL" id="WOCE01000023">
    <property type="protein sequence ID" value="KAE9587697.1"/>
    <property type="molecule type" value="Genomic_DNA"/>
</dbReference>
<reference evidence="3" key="1">
    <citation type="journal article" date="2020" name="Nat. Commun.">
        <title>Genome sequence of the cluster root forming white lupin.</title>
        <authorList>
            <person name="Hufnagel B."/>
            <person name="Marques A."/>
            <person name="Soriano A."/>
            <person name="Marques L."/>
            <person name="Divol F."/>
            <person name="Doumas P."/>
            <person name="Sallet E."/>
            <person name="Mancinotti D."/>
            <person name="Carrere S."/>
            <person name="Marande W."/>
            <person name="Arribat S."/>
            <person name="Keller J."/>
            <person name="Huneau C."/>
            <person name="Blein T."/>
            <person name="Aime D."/>
            <person name="Laguerre M."/>
            <person name="Taylor J."/>
            <person name="Schubert V."/>
            <person name="Nelson M."/>
            <person name="Geu-Flores F."/>
            <person name="Crespi M."/>
            <person name="Gallardo-Guerrero K."/>
            <person name="Delaux P.-M."/>
            <person name="Salse J."/>
            <person name="Berges H."/>
            <person name="Guyot R."/>
            <person name="Gouzy J."/>
            <person name="Peret B."/>
        </authorList>
    </citation>
    <scope>NUCLEOTIDE SEQUENCE [LARGE SCALE GENOMIC DNA]</scope>
    <source>
        <strain evidence="3">cv. Amiga</strain>
    </source>
</reference>
<evidence type="ECO:0000313" key="3">
    <source>
        <dbReference type="Proteomes" id="UP000447434"/>
    </source>
</evidence>
<organism evidence="2 3">
    <name type="scientific">Lupinus albus</name>
    <name type="common">White lupine</name>
    <name type="synonym">Lupinus termis</name>
    <dbReference type="NCBI Taxonomy" id="3870"/>
    <lineage>
        <taxon>Eukaryota</taxon>
        <taxon>Viridiplantae</taxon>
        <taxon>Streptophyta</taxon>
        <taxon>Embryophyta</taxon>
        <taxon>Tracheophyta</taxon>
        <taxon>Spermatophyta</taxon>
        <taxon>Magnoliopsida</taxon>
        <taxon>eudicotyledons</taxon>
        <taxon>Gunneridae</taxon>
        <taxon>Pentapetalae</taxon>
        <taxon>rosids</taxon>
        <taxon>fabids</taxon>
        <taxon>Fabales</taxon>
        <taxon>Fabaceae</taxon>
        <taxon>Papilionoideae</taxon>
        <taxon>50 kb inversion clade</taxon>
        <taxon>genistoids sensu lato</taxon>
        <taxon>core genistoids</taxon>
        <taxon>Genisteae</taxon>
        <taxon>Lupinus</taxon>
    </lineage>
</organism>
<dbReference type="AlphaFoldDB" id="A0A6A4NM08"/>
<accession>A0A6A4NM08</accession>
<comment type="caution">
    <text evidence="2">The sequence shown here is derived from an EMBL/GenBank/DDBJ whole genome shotgun (WGS) entry which is preliminary data.</text>
</comment>
<sequence>MFHSFFFSFIFLTHLSISIVDIFLQFFFLLPQTSFFIFPSSSMKSDTEFFFIHR</sequence>
<dbReference type="Proteomes" id="UP000447434">
    <property type="component" value="Chromosome 23"/>
</dbReference>
<keyword evidence="1" id="KW-0472">Membrane</keyword>
<proteinExistence type="predicted"/>
<feature type="transmembrane region" description="Helical" evidence="1">
    <location>
        <begin position="6"/>
        <end position="30"/>
    </location>
</feature>
<gene>
    <name evidence="2" type="ORF">Lalb_Chr23g0276681</name>
</gene>
<protein>
    <submittedName>
        <fullName evidence="2">Uncharacterized protein</fullName>
    </submittedName>
</protein>
<evidence type="ECO:0000313" key="2">
    <source>
        <dbReference type="EMBL" id="KAE9587697.1"/>
    </source>
</evidence>